<keyword evidence="11 19" id="KW-0460">Magnesium</keyword>
<evidence type="ECO:0000256" key="4">
    <source>
        <dbReference type="ARBA" id="ARBA00010561"/>
    </source>
</evidence>
<comment type="catalytic activity">
    <reaction evidence="18 19">
        <text>alpha-ribazole 5'-phosphate + adenosylcob(III)inamide-GDP = adenosylcob(III)alamin 5'-phosphate + GMP + H(+)</text>
        <dbReference type="Rhea" id="RHEA:23560"/>
        <dbReference type="ChEBI" id="CHEBI:15378"/>
        <dbReference type="ChEBI" id="CHEBI:57918"/>
        <dbReference type="ChEBI" id="CHEBI:58115"/>
        <dbReference type="ChEBI" id="CHEBI:60487"/>
        <dbReference type="ChEBI" id="CHEBI:60493"/>
        <dbReference type="EC" id="2.7.8.26"/>
    </reaction>
</comment>
<keyword evidence="9 19" id="KW-0808">Transferase</keyword>
<dbReference type="PANTHER" id="PTHR34148">
    <property type="entry name" value="ADENOSYLCOBINAMIDE-GDP RIBAZOLETRANSFERASE"/>
    <property type="match status" value="1"/>
</dbReference>
<comment type="similarity">
    <text evidence="4 19">Belongs to the CobS family.</text>
</comment>
<keyword evidence="8 19" id="KW-0169">Cobalamin biosynthesis</keyword>
<dbReference type="PANTHER" id="PTHR34148:SF1">
    <property type="entry name" value="ADENOSYLCOBINAMIDE-GDP RIBAZOLETRANSFERASE"/>
    <property type="match status" value="1"/>
</dbReference>
<feature type="transmembrane region" description="Helical" evidence="19">
    <location>
        <begin position="45"/>
        <end position="65"/>
    </location>
</feature>
<feature type="transmembrane region" description="Helical" evidence="19">
    <location>
        <begin position="71"/>
        <end position="92"/>
    </location>
</feature>
<feature type="transmembrane region" description="Helical" evidence="19">
    <location>
        <begin position="129"/>
        <end position="147"/>
    </location>
</feature>
<keyword evidence="7 19" id="KW-1003">Cell membrane</keyword>
<evidence type="ECO:0000256" key="10">
    <source>
        <dbReference type="ARBA" id="ARBA00022692"/>
    </source>
</evidence>
<evidence type="ECO:0000256" key="11">
    <source>
        <dbReference type="ARBA" id="ARBA00022842"/>
    </source>
</evidence>
<evidence type="ECO:0000256" key="12">
    <source>
        <dbReference type="ARBA" id="ARBA00022989"/>
    </source>
</evidence>
<reference evidence="20" key="1">
    <citation type="journal article" date="2020" name="mSystems">
        <title>Genome- and Community-Level Interaction Insights into Carbon Utilization and Element Cycling Functions of Hydrothermarchaeota in Hydrothermal Sediment.</title>
        <authorList>
            <person name="Zhou Z."/>
            <person name="Liu Y."/>
            <person name="Xu W."/>
            <person name="Pan J."/>
            <person name="Luo Z.H."/>
            <person name="Li M."/>
        </authorList>
    </citation>
    <scope>NUCLEOTIDE SEQUENCE [LARGE SCALE GENOMIC DNA]</scope>
    <source>
        <strain evidence="20">HyVt-219</strain>
    </source>
</reference>
<comment type="pathway">
    <text evidence="3 19">Cofactor biosynthesis; adenosylcobalamin biosynthesis; adenosylcobalamin from cob(II)yrinate a,c-diamide: step 7/7.</text>
</comment>
<organism evidence="20">
    <name type="scientific">Aerophobetes bacterium</name>
    <dbReference type="NCBI Taxonomy" id="2030807"/>
    <lineage>
        <taxon>Bacteria</taxon>
        <taxon>Candidatus Aerophobota</taxon>
    </lineage>
</organism>
<sequence length="177" mass="19095">MGGWVYLTGALHIDGLIDTIDGLSGGRGKKEILNIMKDTHIGAKGCIGVFFLMLIKFFLIIQIISSLKLQALIYVPVISRWGMLTGCYVTDYAREEGMGKFSSFLGYPQIIGASLIAVILGILLMGLSFLTLLIAIGVFSLVWSFYLKRKIGGFTGDTLGALNEIGEVIALLIVSLG</sequence>
<evidence type="ECO:0000256" key="19">
    <source>
        <dbReference type="HAMAP-Rule" id="MF_00719"/>
    </source>
</evidence>
<keyword evidence="13 19" id="KW-0472">Membrane</keyword>
<evidence type="ECO:0000256" key="5">
    <source>
        <dbReference type="ARBA" id="ARBA00013200"/>
    </source>
</evidence>
<comment type="caution">
    <text evidence="20">The sequence shown here is derived from an EMBL/GenBank/DDBJ whole genome shotgun (WGS) entry which is preliminary data.</text>
</comment>
<comment type="catalytic activity">
    <reaction evidence="17 19">
        <text>alpha-ribazole + adenosylcob(III)inamide-GDP = adenosylcob(III)alamin + GMP + H(+)</text>
        <dbReference type="Rhea" id="RHEA:16049"/>
        <dbReference type="ChEBI" id="CHEBI:10329"/>
        <dbReference type="ChEBI" id="CHEBI:15378"/>
        <dbReference type="ChEBI" id="CHEBI:18408"/>
        <dbReference type="ChEBI" id="CHEBI:58115"/>
        <dbReference type="ChEBI" id="CHEBI:60487"/>
        <dbReference type="EC" id="2.7.8.26"/>
    </reaction>
</comment>
<comment type="function">
    <text evidence="14 19">Joins adenosylcobinamide-GDP and alpha-ribazole to generate adenosylcobalamin (Ado-cobalamin). Also synthesizes adenosylcobalamin 5'-phosphate from adenosylcobinamide-GDP and alpha-ribazole 5'-phosphate.</text>
</comment>
<evidence type="ECO:0000256" key="16">
    <source>
        <dbReference type="ARBA" id="ARBA00032853"/>
    </source>
</evidence>
<evidence type="ECO:0000256" key="8">
    <source>
        <dbReference type="ARBA" id="ARBA00022573"/>
    </source>
</evidence>
<dbReference type="EMBL" id="DRBC01000320">
    <property type="protein sequence ID" value="HDN85136.1"/>
    <property type="molecule type" value="Genomic_DNA"/>
</dbReference>
<dbReference type="InterPro" id="IPR003805">
    <property type="entry name" value="CobS"/>
</dbReference>
<evidence type="ECO:0000256" key="2">
    <source>
        <dbReference type="ARBA" id="ARBA00004651"/>
    </source>
</evidence>
<evidence type="ECO:0000313" key="20">
    <source>
        <dbReference type="EMBL" id="HDN85136.1"/>
    </source>
</evidence>
<dbReference type="Proteomes" id="UP000885660">
    <property type="component" value="Unassembled WGS sequence"/>
</dbReference>
<protein>
    <recommendedName>
        <fullName evidence="6 19">Adenosylcobinamide-GDP ribazoletransferase</fullName>
        <ecNumber evidence="5 19">2.7.8.26</ecNumber>
    </recommendedName>
    <alternativeName>
        <fullName evidence="16 19">Cobalamin synthase</fullName>
    </alternativeName>
    <alternativeName>
        <fullName evidence="15 19">Cobalamin-5'-phosphate synthase</fullName>
    </alternativeName>
</protein>
<evidence type="ECO:0000256" key="9">
    <source>
        <dbReference type="ARBA" id="ARBA00022679"/>
    </source>
</evidence>
<feature type="transmembrane region" description="Helical" evidence="19">
    <location>
        <begin position="104"/>
        <end position="123"/>
    </location>
</feature>
<name>A0A7V0N1W0_UNCAE</name>
<evidence type="ECO:0000256" key="1">
    <source>
        <dbReference type="ARBA" id="ARBA00001946"/>
    </source>
</evidence>
<dbReference type="GO" id="GO:0005886">
    <property type="term" value="C:plasma membrane"/>
    <property type="evidence" value="ECO:0007669"/>
    <property type="project" value="UniProtKB-SubCell"/>
</dbReference>
<accession>A0A7V0N1W0</accession>
<evidence type="ECO:0000256" key="13">
    <source>
        <dbReference type="ARBA" id="ARBA00023136"/>
    </source>
</evidence>
<evidence type="ECO:0000256" key="18">
    <source>
        <dbReference type="ARBA" id="ARBA00049504"/>
    </source>
</evidence>
<evidence type="ECO:0000256" key="7">
    <source>
        <dbReference type="ARBA" id="ARBA00022475"/>
    </source>
</evidence>
<gene>
    <name evidence="19" type="primary">cobS</name>
    <name evidence="20" type="ORF">ENG47_05225</name>
</gene>
<comment type="subcellular location">
    <subcellularLocation>
        <location evidence="2 19">Cell membrane</location>
        <topology evidence="2 19">Multi-pass membrane protein</topology>
    </subcellularLocation>
</comment>
<evidence type="ECO:0000256" key="14">
    <source>
        <dbReference type="ARBA" id="ARBA00025228"/>
    </source>
</evidence>
<dbReference type="GO" id="GO:0008818">
    <property type="term" value="F:cobalamin 5'-phosphate synthase activity"/>
    <property type="evidence" value="ECO:0007669"/>
    <property type="project" value="UniProtKB-UniRule"/>
</dbReference>
<evidence type="ECO:0000256" key="17">
    <source>
        <dbReference type="ARBA" id="ARBA00048623"/>
    </source>
</evidence>
<dbReference type="AlphaFoldDB" id="A0A7V0N1W0"/>
<dbReference type="GO" id="GO:0051073">
    <property type="term" value="F:adenosylcobinamide-GDP ribazoletransferase activity"/>
    <property type="evidence" value="ECO:0007669"/>
    <property type="project" value="UniProtKB-UniRule"/>
</dbReference>
<dbReference type="HAMAP" id="MF_00719">
    <property type="entry name" value="CobS"/>
    <property type="match status" value="1"/>
</dbReference>
<dbReference type="Pfam" id="PF02654">
    <property type="entry name" value="CobS"/>
    <property type="match status" value="1"/>
</dbReference>
<evidence type="ECO:0000256" key="6">
    <source>
        <dbReference type="ARBA" id="ARBA00015850"/>
    </source>
</evidence>
<proteinExistence type="inferred from homology"/>
<dbReference type="UniPathway" id="UPA00148">
    <property type="reaction ID" value="UER00238"/>
</dbReference>
<keyword evidence="12 19" id="KW-1133">Transmembrane helix</keyword>
<dbReference type="GO" id="GO:0009236">
    <property type="term" value="P:cobalamin biosynthetic process"/>
    <property type="evidence" value="ECO:0007669"/>
    <property type="project" value="UniProtKB-UniRule"/>
</dbReference>
<evidence type="ECO:0000256" key="15">
    <source>
        <dbReference type="ARBA" id="ARBA00032605"/>
    </source>
</evidence>
<evidence type="ECO:0000256" key="3">
    <source>
        <dbReference type="ARBA" id="ARBA00004663"/>
    </source>
</evidence>
<dbReference type="EC" id="2.7.8.26" evidence="5 19"/>
<comment type="cofactor">
    <cofactor evidence="1 19">
        <name>Mg(2+)</name>
        <dbReference type="ChEBI" id="CHEBI:18420"/>
    </cofactor>
</comment>
<keyword evidence="10 19" id="KW-0812">Transmembrane</keyword>